<name>A0AAW2ZQ91_9EUKA</name>
<proteinExistence type="predicted"/>
<protein>
    <submittedName>
        <fullName evidence="1">Cdkl2</fullName>
    </submittedName>
</protein>
<evidence type="ECO:0000313" key="1">
    <source>
        <dbReference type="EMBL" id="KAL0491608.1"/>
    </source>
</evidence>
<organism evidence="1 2">
    <name type="scientific">Acrasis kona</name>
    <dbReference type="NCBI Taxonomy" id="1008807"/>
    <lineage>
        <taxon>Eukaryota</taxon>
        <taxon>Discoba</taxon>
        <taxon>Heterolobosea</taxon>
        <taxon>Tetramitia</taxon>
        <taxon>Eutetramitia</taxon>
        <taxon>Acrasidae</taxon>
        <taxon>Acrasis</taxon>
    </lineage>
</organism>
<keyword evidence="2" id="KW-1185">Reference proteome</keyword>
<accession>A0AAW2ZQ91</accession>
<dbReference type="AlphaFoldDB" id="A0AAW2ZQ91"/>
<gene>
    <name evidence="1" type="ORF">AKO1_000173</name>
</gene>
<evidence type="ECO:0000313" key="2">
    <source>
        <dbReference type="Proteomes" id="UP001431209"/>
    </source>
</evidence>
<dbReference type="EMBL" id="JAOPGA020001832">
    <property type="protein sequence ID" value="KAL0491608.1"/>
    <property type="molecule type" value="Genomic_DNA"/>
</dbReference>
<sequence>MKRIFTVIDLRVNHDKEIPLRADVRLENHRWEATSSRNDILSVSLKPGMQPGVKYPNHNATFVCRGLRAGQATVTFVYRLPNDTVELQKRRVIFNVLNK</sequence>
<comment type="caution">
    <text evidence="1">The sequence shown here is derived from an EMBL/GenBank/DDBJ whole genome shotgun (WGS) entry which is preliminary data.</text>
</comment>
<dbReference type="Proteomes" id="UP001431209">
    <property type="component" value="Unassembled WGS sequence"/>
</dbReference>
<reference evidence="1 2" key="1">
    <citation type="submission" date="2024-03" db="EMBL/GenBank/DDBJ databases">
        <title>The Acrasis kona genome and developmental transcriptomes reveal deep origins of eukaryotic multicellular pathways.</title>
        <authorList>
            <person name="Sheikh S."/>
            <person name="Fu C.-J."/>
            <person name="Brown M.W."/>
            <person name="Baldauf S.L."/>
        </authorList>
    </citation>
    <scope>NUCLEOTIDE SEQUENCE [LARGE SCALE GENOMIC DNA]</scope>
    <source>
        <strain evidence="1 2">ATCC MYA-3509</strain>
    </source>
</reference>